<dbReference type="OrthoDB" id="9808360at2"/>
<dbReference type="NCBIfam" id="TIGR00738">
    <property type="entry name" value="rrf2_super"/>
    <property type="match status" value="1"/>
</dbReference>
<dbReference type="SUPFAM" id="SSF46785">
    <property type="entry name" value="Winged helix' DNA-binding domain"/>
    <property type="match status" value="1"/>
</dbReference>
<accession>A0A5D0R1D1</accession>
<keyword evidence="2" id="KW-1185">Reference proteome</keyword>
<dbReference type="Proteomes" id="UP000324358">
    <property type="component" value="Unassembled WGS sequence"/>
</dbReference>
<name>A0A5D0R1D1_9FLAO</name>
<organism evidence="1 2">
    <name type="scientific">Bizionia algoritergicola</name>
    <dbReference type="NCBI Taxonomy" id="291187"/>
    <lineage>
        <taxon>Bacteria</taxon>
        <taxon>Pseudomonadati</taxon>
        <taxon>Bacteroidota</taxon>
        <taxon>Flavobacteriia</taxon>
        <taxon>Flavobacteriales</taxon>
        <taxon>Flavobacteriaceae</taxon>
        <taxon>Bizionia</taxon>
    </lineage>
</organism>
<dbReference type="AlphaFoldDB" id="A0A5D0R1D1"/>
<dbReference type="InterPro" id="IPR000944">
    <property type="entry name" value="Tscrpt_reg_Rrf2"/>
</dbReference>
<comment type="caution">
    <text evidence="1">The sequence shown here is derived from an EMBL/GenBank/DDBJ whole genome shotgun (WGS) entry which is preliminary data.</text>
</comment>
<dbReference type="PROSITE" id="PS51197">
    <property type="entry name" value="HTH_RRF2_2"/>
    <property type="match status" value="1"/>
</dbReference>
<dbReference type="InterPro" id="IPR036390">
    <property type="entry name" value="WH_DNA-bd_sf"/>
</dbReference>
<evidence type="ECO:0000313" key="1">
    <source>
        <dbReference type="EMBL" id="TYB75322.1"/>
    </source>
</evidence>
<dbReference type="RefSeq" id="WP_066247541.1">
    <property type="nucleotide sequence ID" value="NZ_VSKL01000001.1"/>
</dbReference>
<dbReference type="PANTHER" id="PTHR33221:SF15">
    <property type="entry name" value="HTH-TYPE TRANSCRIPTIONAL REGULATOR YWGB-RELATED"/>
    <property type="match status" value="1"/>
</dbReference>
<dbReference type="Gene3D" id="1.10.10.10">
    <property type="entry name" value="Winged helix-like DNA-binding domain superfamily/Winged helix DNA-binding domain"/>
    <property type="match status" value="1"/>
</dbReference>
<dbReference type="GO" id="GO:0003700">
    <property type="term" value="F:DNA-binding transcription factor activity"/>
    <property type="evidence" value="ECO:0007669"/>
    <property type="project" value="TreeGrafter"/>
</dbReference>
<dbReference type="PANTHER" id="PTHR33221">
    <property type="entry name" value="WINGED HELIX-TURN-HELIX TRANSCRIPTIONAL REGULATOR, RRF2 FAMILY"/>
    <property type="match status" value="1"/>
</dbReference>
<sequence>MLSNACQYAIRSILYLGMCSDKDHKIGVKTISEELEVPQPFLAKLLQRLNKNKLVTSVKGPHGGFYLSETNKKQTVWDIVQVIDGYDKFNQCFLGLSKCGDDNPCPVHFTVAAFKQKILKDFEEKTLAEFVDEIKLKGRYISLKAFDILEEPT</sequence>
<reference evidence="1 2" key="1">
    <citation type="submission" date="2019-08" db="EMBL/GenBank/DDBJ databases">
        <title>Genomes of Antarctic Bizionia species.</title>
        <authorList>
            <person name="Bowman J.P."/>
        </authorList>
    </citation>
    <scope>NUCLEOTIDE SEQUENCE [LARGE SCALE GENOMIC DNA]</scope>
    <source>
        <strain evidence="1 2">APA-1</strain>
    </source>
</reference>
<dbReference type="GO" id="GO:0005829">
    <property type="term" value="C:cytosol"/>
    <property type="evidence" value="ECO:0007669"/>
    <property type="project" value="TreeGrafter"/>
</dbReference>
<dbReference type="Pfam" id="PF02082">
    <property type="entry name" value="Rrf2"/>
    <property type="match status" value="1"/>
</dbReference>
<gene>
    <name evidence="1" type="ORF">ES675_04120</name>
</gene>
<dbReference type="InterPro" id="IPR036388">
    <property type="entry name" value="WH-like_DNA-bd_sf"/>
</dbReference>
<dbReference type="EMBL" id="VSKL01000001">
    <property type="protein sequence ID" value="TYB75322.1"/>
    <property type="molecule type" value="Genomic_DNA"/>
</dbReference>
<protein>
    <submittedName>
        <fullName evidence="1">Rrf2 family transcriptional regulator</fullName>
    </submittedName>
</protein>
<evidence type="ECO:0000313" key="2">
    <source>
        <dbReference type="Proteomes" id="UP000324358"/>
    </source>
</evidence>
<proteinExistence type="predicted"/>